<evidence type="ECO:0000313" key="2">
    <source>
        <dbReference type="EMBL" id="MEE4598228.1"/>
    </source>
</evidence>
<accession>A0ABU7QA30</accession>
<feature type="region of interest" description="Disordered" evidence="1">
    <location>
        <begin position="232"/>
        <end position="270"/>
    </location>
</feature>
<sequence>MRKTTLPRLQTAGSGWAHPYGHTPFSPFLYADGGGGDGSGSGSSDGGDGGGSDDGGGTDSGGDSGGGDGGQGASDGGAGKSDDQGKDGKGDDLTAQVKRLEKELADARREAGKSRNDAKKQAADDAVKSLTEKLGKALGLVKDDTPPDPAKLAEAIAQKDTAIAERDSTIRTKDVELSVWARADKLNAKAGALLDSRSFLKAISELDPTAKGFTSSLDQAIKDAVKDNPAFAATQSAGKSGGDLSGGTGEGTTKKRSTSLTGAVGAHYQT</sequence>
<name>A0ABU7QA30_9ACTN</name>
<feature type="compositionally biased region" description="Gly residues" evidence="1">
    <location>
        <begin position="32"/>
        <end position="79"/>
    </location>
</feature>
<evidence type="ECO:0000256" key="1">
    <source>
        <dbReference type="SAM" id="MobiDB-lite"/>
    </source>
</evidence>
<feature type="compositionally biased region" description="Basic and acidic residues" evidence="1">
    <location>
        <begin position="80"/>
        <end position="126"/>
    </location>
</feature>
<evidence type="ECO:0000313" key="3">
    <source>
        <dbReference type="Proteomes" id="UP001354709"/>
    </source>
</evidence>
<dbReference type="Proteomes" id="UP001354709">
    <property type="component" value="Unassembled WGS sequence"/>
</dbReference>
<keyword evidence="3" id="KW-1185">Reference proteome</keyword>
<feature type="region of interest" description="Disordered" evidence="1">
    <location>
        <begin position="1"/>
        <end position="126"/>
    </location>
</feature>
<dbReference type="RefSeq" id="WP_330815432.1">
    <property type="nucleotide sequence ID" value="NZ_JAZBJO010000045.1"/>
</dbReference>
<comment type="caution">
    <text evidence="2">The sequence shown here is derived from an EMBL/GenBank/DDBJ whole genome shotgun (WGS) entry which is preliminary data.</text>
</comment>
<dbReference type="EMBL" id="JAZBJO010000045">
    <property type="protein sequence ID" value="MEE4598228.1"/>
    <property type="molecule type" value="Genomic_DNA"/>
</dbReference>
<organism evidence="2 3">
    <name type="scientific">Streptomyces asiaticus subsp. ignotus</name>
    <dbReference type="NCBI Taxonomy" id="3098222"/>
    <lineage>
        <taxon>Bacteria</taxon>
        <taxon>Bacillati</taxon>
        <taxon>Actinomycetota</taxon>
        <taxon>Actinomycetes</taxon>
        <taxon>Kitasatosporales</taxon>
        <taxon>Streptomycetaceae</taxon>
        <taxon>Streptomyces</taxon>
        <taxon>Streptomyces violaceusniger group</taxon>
    </lineage>
</organism>
<proteinExistence type="predicted"/>
<feature type="compositionally biased region" description="Gly residues" evidence="1">
    <location>
        <begin position="239"/>
        <end position="250"/>
    </location>
</feature>
<protein>
    <submittedName>
        <fullName evidence="2">Uncharacterized protein</fullName>
    </submittedName>
</protein>
<gene>
    <name evidence="2" type="ORF">V2J94_41405</name>
</gene>
<reference evidence="2 3" key="1">
    <citation type="submission" date="2023-11" db="EMBL/GenBank/DDBJ databases">
        <title>30 novel species of actinomycetes from the DSMZ collection.</title>
        <authorList>
            <person name="Nouioui I."/>
        </authorList>
    </citation>
    <scope>NUCLEOTIDE SEQUENCE [LARGE SCALE GENOMIC DNA]</scope>
    <source>
        <strain evidence="2 3">DSM 41524</strain>
    </source>
</reference>